<dbReference type="GeneID" id="55966797"/>
<proteinExistence type="predicted"/>
<feature type="region of interest" description="Disordered" evidence="1">
    <location>
        <begin position="1"/>
        <end position="38"/>
    </location>
</feature>
<gene>
    <name evidence="2" type="ORF">GMORB2_0567</name>
</gene>
<protein>
    <submittedName>
        <fullName evidence="2">Uncharacterized protein</fullName>
    </submittedName>
</protein>
<comment type="caution">
    <text evidence="2">The sequence shown here is derived from an EMBL/GenBank/DDBJ whole genome shotgun (WGS) entry which is preliminary data.</text>
</comment>
<dbReference type="EMBL" id="JAANYQ010000001">
    <property type="protein sequence ID" value="KAF4126830.1"/>
    <property type="molecule type" value="Genomic_DNA"/>
</dbReference>
<accession>A0A9P5D8I7</accession>
<reference evidence="2" key="1">
    <citation type="submission" date="2020-03" db="EMBL/GenBank/DDBJ databases">
        <title>Site-based positive gene gene selection in Geosmithia morbida across the United States reveals a broad range of putative effectors and factors for local host and environmental adapation.</title>
        <authorList>
            <person name="Onufrak A."/>
            <person name="Murdoch R.W."/>
            <person name="Gazis R."/>
            <person name="Huff M."/>
            <person name="Staton M."/>
            <person name="Klingeman W."/>
            <person name="Hadziabdic D."/>
        </authorList>
    </citation>
    <scope>NUCLEOTIDE SEQUENCE</scope>
    <source>
        <strain evidence="2">1262</strain>
    </source>
</reference>
<sequence>MLVVSNSCSWHLQAQRSTSPRAQSQSYSMNQGGKPSPE</sequence>
<keyword evidence="3" id="KW-1185">Reference proteome</keyword>
<organism evidence="2 3">
    <name type="scientific">Geosmithia morbida</name>
    <dbReference type="NCBI Taxonomy" id="1094350"/>
    <lineage>
        <taxon>Eukaryota</taxon>
        <taxon>Fungi</taxon>
        <taxon>Dikarya</taxon>
        <taxon>Ascomycota</taxon>
        <taxon>Pezizomycotina</taxon>
        <taxon>Sordariomycetes</taxon>
        <taxon>Hypocreomycetidae</taxon>
        <taxon>Hypocreales</taxon>
        <taxon>Bionectriaceae</taxon>
        <taxon>Geosmithia</taxon>
    </lineage>
</organism>
<dbReference type="AlphaFoldDB" id="A0A9P5D8I7"/>
<evidence type="ECO:0000313" key="3">
    <source>
        <dbReference type="Proteomes" id="UP000749293"/>
    </source>
</evidence>
<dbReference type="Proteomes" id="UP000749293">
    <property type="component" value="Unassembled WGS sequence"/>
</dbReference>
<evidence type="ECO:0000313" key="2">
    <source>
        <dbReference type="EMBL" id="KAF4126830.1"/>
    </source>
</evidence>
<dbReference type="RefSeq" id="XP_035325482.1">
    <property type="nucleotide sequence ID" value="XM_035462552.1"/>
</dbReference>
<name>A0A9P5D8I7_9HYPO</name>
<evidence type="ECO:0000256" key="1">
    <source>
        <dbReference type="SAM" id="MobiDB-lite"/>
    </source>
</evidence>